<dbReference type="GO" id="GO:0005829">
    <property type="term" value="C:cytosol"/>
    <property type="evidence" value="ECO:0007669"/>
    <property type="project" value="TreeGrafter"/>
</dbReference>
<dbReference type="Ensembl" id="ENSPCET00000004318.1">
    <property type="protein sequence ID" value="ENSPCEP00000004186.1"/>
    <property type="gene ID" value="ENSPCEG00000003353.1"/>
</dbReference>
<comment type="subcellular location">
    <subcellularLocation>
        <location evidence="2">Cytoplasm</location>
    </subcellularLocation>
    <subcellularLocation>
        <location evidence="1">Nucleus</location>
    </subcellularLocation>
</comment>
<evidence type="ECO:0000256" key="1">
    <source>
        <dbReference type="ARBA" id="ARBA00004123"/>
    </source>
</evidence>
<evidence type="ECO:0000256" key="8">
    <source>
        <dbReference type="ARBA" id="ARBA00023242"/>
    </source>
</evidence>
<evidence type="ECO:0000313" key="10">
    <source>
        <dbReference type="Ensembl" id="ENSPCEP00000004186.1"/>
    </source>
</evidence>
<protein>
    <recommendedName>
        <fullName evidence="5">Elongator complex protein 5</fullName>
    </recommendedName>
</protein>
<dbReference type="InterPro" id="IPR019519">
    <property type="entry name" value="Elp5"/>
</dbReference>
<evidence type="ECO:0000256" key="9">
    <source>
        <dbReference type="SAM" id="MobiDB-lite"/>
    </source>
</evidence>
<reference evidence="10" key="1">
    <citation type="submission" date="2025-08" db="UniProtKB">
        <authorList>
            <consortium name="Ensembl"/>
        </authorList>
    </citation>
    <scope>IDENTIFICATION</scope>
</reference>
<feature type="compositionally biased region" description="Acidic residues" evidence="9">
    <location>
        <begin position="291"/>
        <end position="307"/>
    </location>
</feature>
<dbReference type="GO" id="GO:0002098">
    <property type="term" value="P:tRNA wobble uridine modification"/>
    <property type="evidence" value="ECO:0007669"/>
    <property type="project" value="InterPro"/>
</dbReference>
<keyword evidence="7" id="KW-0819">tRNA processing</keyword>
<name>A0A8C8RF64_9SAUR</name>
<evidence type="ECO:0000256" key="5">
    <source>
        <dbReference type="ARBA" id="ARBA00020264"/>
    </source>
</evidence>
<accession>A0A8C8RF64</accession>
<reference evidence="10" key="2">
    <citation type="submission" date="2025-09" db="UniProtKB">
        <authorList>
            <consortium name="Ensembl"/>
        </authorList>
    </citation>
    <scope>IDENTIFICATION</scope>
</reference>
<organism evidence="10 11">
    <name type="scientific">Pelusios castaneus</name>
    <name type="common">West African mud turtle</name>
    <dbReference type="NCBI Taxonomy" id="367368"/>
    <lineage>
        <taxon>Eukaryota</taxon>
        <taxon>Metazoa</taxon>
        <taxon>Chordata</taxon>
        <taxon>Craniata</taxon>
        <taxon>Vertebrata</taxon>
        <taxon>Euteleostomi</taxon>
        <taxon>Archelosauria</taxon>
        <taxon>Testudinata</taxon>
        <taxon>Testudines</taxon>
        <taxon>Pleurodira</taxon>
        <taxon>Pelomedusidae</taxon>
        <taxon>Pelusios</taxon>
    </lineage>
</organism>
<proteinExistence type="inferred from homology"/>
<evidence type="ECO:0000256" key="6">
    <source>
        <dbReference type="ARBA" id="ARBA00022490"/>
    </source>
</evidence>
<dbReference type="CDD" id="cd19496">
    <property type="entry name" value="Elp5"/>
    <property type="match status" value="1"/>
</dbReference>
<evidence type="ECO:0000256" key="2">
    <source>
        <dbReference type="ARBA" id="ARBA00004496"/>
    </source>
</evidence>
<keyword evidence="11" id="KW-1185">Reference proteome</keyword>
<evidence type="ECO:0000256" key="3">
    <source>
        <dbReference type="ARBA" id="ARBA00005043"/>
    </source>
</evidence>
<dbReference type="GO" id="GO:0000049">
    <property type="term" value="F:tRNA binding"/>
    <property type="evidence" value="ECO:0007669"/>
    <property type="project" value="TreeGrafter"/>
</dbReference>
<dbReference type="Pfam" id="PF10483">
    <property type="entry name" value="Elong_Iki1"/>
    <property type="match status" value="2"/>
</dbReference>
<evidence type="ECO:0000256" key="4">
    <source>
        <dbReference type="ARBA" id="ARBA00009567"/>
    </source>
</evidence>
<comment type="similarity">
    <text evidence="4">Belongs to the ELP5 family.</text>
</comment>
<feature type="region of interest" description="Disordered" evidence="9">
    <location>
        <begin position="287"/>
        <end position="307"/>
    </location>
</feature>
<keyword evidence="8" id="KW-0539">Nucleus</keyword>
<comment type="pathway">
    <text evidence="3">tRNA modification; 5-methoxycarbonylmethyl-2-thiouridine-tRNA biosynthesis.</text>
</comment>
<dbReference type="AlphaFoldDB" id="A0A8C8RF64"/>
<evidence type="ECO:0000256" key="7">
    <source>
        <dbReference type="ARBA" id="ARBA00022694"/>
    </source>
</evidence>
<keyword evidence="6" id="KW-0963">Cytoplasm</keyword>
<sequence length="307" mass="32731">MLGELVAGSVGGLVLIQDSAACEGHSLLKTFVAASARRGESVHVFGFEIPEEEFQAGLDPHVTAQLLYQDGFIDPLRWTGQAGGFGVEEFSGRGVAGCLTRGSAGPGTIVLDSLSWILLHQPLPAVCQTLEQIPRVAADAGWHVTRIVALLHGDLHPSGLLEMLRSLAQAVVVVRPAPEAVGSTGDAPRQASLLLHKGKRKVLKKEEYFTILAGFTLKTLGEPARGALPDEDAEPCSVADPAANLTFNLRLSDAERQAREGVPLPFHFSAQKKSSLLQMPAGMGKIYYEPDAADDPDEEDPDDDLDV</sequence>
<dbReference type="GO" id="GO:0033588">
    <property type="term" value="C:elongator holoenzyme complex"/>
    <property type="evidence" value="ECO:0007669"/>
    <property type="project" value="InterPro"/>
</dbReference>
<dbReference type="UniPathway" id="UPA00988"/>
<evidence type="ECO:0000313" key="11">
    <source>
        <dbReference type="Proteomes" id="UP000694393"/>
    </source>
</evidence>
<dbReference type="PANTHER" id="PTHR15641">
    <property type="entry name" value="ELONGATOR COMPLEX PROTEIN 5"/>
    <property type="match status" value="1"/>
</dbReference>
<dbReference type="Proteomes" id="UP000694393">
    <property type="component" value="Unplaced"/>
</dbReference>
<dbReference type="PANTHER" id="PTHR15641:SF1">
    <property type="entry name" value="ELONGATOR COMPLEX PROTEIN 5"/>
    <property type="match status" value="1"/>
</dbReference>
<dbReference type="GO" id="GO:0005634">
    <property type="term" value="C:nucleus"/>
    <property type="evidence" value="ECO:0007669"/>
    <property type="project" value="UniProtKB-SubCell"/>
</dbReference>